<gene>
    <name evidence="2" type="primary">LOC112680426</name>
</gene>
<dbReference type="Proteomes" id="UP000694846">
    <property type="component" value="Unplaced"/>
</dbReference>
<sequence length="100" mass="11885">MEHRFRVFIFRNPCEHVLVKTLKWTRKCYKCKQLKWLWSKAMGRIKCMKVWHRRYRPIESEVDERAVEPCTVEFTASVNADGDSSIVVIAQVVGKFLKNP</sequence>
<keyword evidence="1" id="KW-1185">Reference proteome</keyword>
<evidence type="ECO:0000313" key="1">
    <source>
        <dbReference type="Proteomes" id="UP000694846"/>
    </source>
</evidence>
<organism evidence="1 2">
    <name type="scientific">Sipha flava</name>
    <name type="common">yellow sugarcane aphid</name>
    <dbReference type="NCBI Taxonomy" id="143950"/>
    <lineage>
        <taxon>Eukaryota</taxon>
        <taxon>Metazoa</taxon>
        <taxon>Ecdysozoa</taxon>
        <taxon>Arthropoda</taxon>
        <taxon>Hexapoda</taxon>
        <taxon>Insecta</taxon>
        <taxon>Pterygota</taxon>
        <taxon>Neoptera</taxon>
        <taxon>Paraneoptera</taxon>
        <taxon>Hemiptera</taxon>
        <taxon>Sternorrhyncha</taxon>
        <taxon>Aphidomorpha</taxon>
        <taxon>Aphidoidea</taxon>
        <taxon>Aphididae</taxon>
        <taxon>Sipha</taxon>
    </lineage>
</organism>
<name>A0A8B8F633_9HEMI</name>
<dbReference type="AlphaFoldDB" id="A0A8B8F633"/>
<dbReference type="GeneID" id="112680426"/>
<accession>A0A8B8F633</accession>
<proteinExistence type="predicted"/>
<reference evidence="2" key="1">
    <citation type="submission" date="2025-08" db="UniProtKB">
        <authorList>
            <consortium name="RefSeq"/>
        </authorList>
    </citation>
    <scope>IDENTIFICATION</scope>
    <source>
        <tissue evidence="2">Whole body</tissue>
    </source>
</reference>
<evidence type="ECO:0000313" key="2">
    <source>
        <dbReference type="RefSeq" id="XP_025406299.1"/>
    </source>
</evidence>
<dbReference type="RefSeq" id="XP_025406299.1">
    <property type="nucleotide sequence ID" value="XM_025550514.1"/>
</dbReference>
<protein>
    <submittedName>
        <fullName evidence="2">Uncharacterized protein LOC112680426</fullName>
    </submittedName>
</protein>
<dbReference type="OrthoDB" id="10547789at2759"/>